<evidence type="ECO:0000256" key="2">
    <source>
        <dbReference type="SAM" id="Phobius"/>
    </source>
</evidence>
<evidence type="ECO:0000313" key="3">
    <source>
        <dbReference type="EMBL" id="KAK1763148.1"/>
    </source>
</evidence>
<evidence type="ECO:0000256" key="1">
    <source>
        <dbReference type="ARBA" id="ARBA00023136"/>
    </source>
</evidence>
<proteinExistence type="predicted"/>
<dbReference type="RefSeq" id="XP_060279361.1">
    <property type="nucleotide sequence ID" value="XM_060429090.1"/>
</dbReference>
<dbReference type="PANTHER" id="PTHR13315:SF1">
    <property type="entry name" value="PROTEIN TED1"/>
    <property type="match status" value="1"/>
</dbReference>
<reference evidence="3" key="1">
    <citation type="submission" date="2023-06" db="EMBL/GenBank/DDBJ databases">
        <title>Genome-scale phylogeny and comparative genomics of the fungal order Sordariales.</title>
        <authorList>
            <consortium name="Lawrence Berkeley National Laboratory"/>
            <person name="Hensen N."/>
            <person name="Bonometti L."/>
            <person name="Westerberg I."/>
            <person name="Brannstrom I.O."/>
            <person name="Guillou S."/>
            <person name="Cros-Aarteil S."/>
            <person name="Calhoun S."/>
            <person name="Haridas S."/>
            <person name="Kuo A."/>
            <person name="Mondo S."/>
            <person name="Pangilinan J."/>
            <person name="Riley R."/>
            <person name="Labutti K."/>
            <person name="Andreopoulos B."/>
            <person name="Lipzen A."/>
            <person name="Chen C."/>
            <person name="Yanf M."/>
            <person name="Daum C."/>
            <person name="Ng V."/>
            <person name="Clum A."/>
            <person name="Steindorff A."/>
            <person name="Ohm R."/>
            <person name="Martin F."/>
            <person name="Silar P."/>
            <person name="Natvig D."/>
            <person name="Lalanne C."/>
            <person name="Gautier V."/>
            <person name="Ament-Velasquez S.L."/>
            <person name="Kruys A."/>
            <person name="Hutchinson M.I."/>
            <person name="Powell A.J."/>
            <person name="Barry K."/>
            <person name="Miller A.N."/>
            <person name="Grigoriev I.V."/>
            <person name="Debuchy R."/>
            <person name="Gladieux P."/>
            <person name="Thoren M.H."/>
            <person name="Johannesson H."/>
        </authorList>
    </citation>
    <scope>NUCLEOTIDE SEQUENCE</scope>
    <source>
        <strain evidence="3">8032-3</strain>
    </source>
</reference>
<keyword evidence="2" id="KW-1133">Transmembrane helix</keyword>
<sequence length="599" mass="65679">MTQISPVAILRNGLRILAPLSVALTVYLYLYPIFQTCAFPLPLADGVDTGLGAFLETAALHSPFAVPAPLRGGHDNAKSNGNRPLAPFRLLALGDPQLEGDTSIPNARGQSFPHLWTLFSHLTFQSDHRSLRERVRQSLHDSVDFYLEDIPNTLESIRKRIDLFGNDFYLAHIYRTVRWWARPTHVSVLGDLVGSQWLDDAEFDRRSERFWARVFRGGERVPDDVARAPADDYDLAGLLGGGDDDDEAAAWERRIVNVAGNHDIGYAGDINEERLGRFERAFGKANYELRFELPLVAAAGDNDNASTATTAAGTTGADADSHRLTPELRVVVLNDMNLDTPALSSELQDATYRFVNAIINTASAVEYTGHFTVVLTHVPLHKPAGVCADEPHFAFHDHDGTLREQNQLSADASRGFLEGIYGMSGNPGAPAGGRGRPGVILNGHDHEGCDTWHFVNQSSSERAWEARAWRAAAGDGGIVGREGHPGIREITVRSMMGDFGGNAGLLSVWFDRETWQWRFEYATCLLGTQHLWWIVHILDLVVVVAALAYGVIAVLSAVGVDVEKRVLVDLKAARDQGLNKGTKVVMNGEEKKARVPAVS</sequence>
<dbReference type="PANTHER" id="PTHR13315">
    <property type="entry name" value="METALLO PHOSPHOESTERASE RELATED"/>
    <property type="match status" value="1"/>
</dbReference>
<dbReference type="AlphaFoldDB" id="A0AAJ0BRI0"/>
<dbReference type="GO" id="GO:0006506">
    <property type="term" value="P:GPI anchor biosynthetic process"/>
    <property type="evidence" value="ECO:0007669"/>
    <property type="project" value="InterPro"/>
</dbReference>
<dbReference type="GO" id="GO:0005783">
    <property type="term" value="C:endoplasmic reticulum"/>
    <property type="evidence" value="ECO:0007669"/>
    <property type="project" value="TreeGrafter"/>
</dbReference>
<dbReference type="SUPFAM" id="SSF56300">
    <property type="entry name" value="Metallo-dependent phosphatases"/>
    <property type="match status" value="1"/>
</dbReference>
<gene>
    <name evidence="3" type="ORF">QBC33DRAFT_550512</name>
</gene>
<dbReference type="InterPro" id="IPR033308">
    <property type="entry name" value="PGAP5/Cdc1/Ted1"/>
</dbReference>
<feature type="transmembrane region" description="Helical" evidence="2">
    <location>
        <begin position="12"/>
        <end position="31"/>
    </location>
</feature>
<accession>A0AAJ0BRI0</accession>
<evidence type="ECO:0008006" key="5">
    <source>
        <dbReference type="Google" id="ProtNLM"/>
    </source>
</evidence>
<feature type="transmembrane region" description="Helical" evidence="2">
    <location>
        <begin position="531"/>
        <end position="555"/>
    </location>
</feature>
<comment type="caution">
    <text evidence="3">The sequence shown here is derived from an EMBL/GenBank/DDBJ whole genome shotgun (WGS) entry which is preliminary data.</text>
</comment>
<name>A0AAJ0BRI0_9PEZI</name>
<protein>
    <recommendedName>
        <fullName evidence="5">Calcineurin-like phosphoesterase domain-containing protein</fullName>
    </recommendedName>
</protein>
<keyword evidence="1 2" id="KW-0472">Membrane</keyword>
<dbReference type="InterPro" id="IPR029052">
    <property type="entry name" value="Metallo-depent_PP-like"/>
</dbReference>
<keyword evidence="2" id="KW-0812">Transmembrane</keyword>
<dbReference type="EMBL" id="MU839030">
    <property type="protein sequence ID" value="KAK1763148.1"/>
    <property type="molecule type" value="Genomic_DNA"/>
</dbReference>
<dbReference type="Proteomes" id="UP001244011">
    <property type="component" value="Unassembled WGS sequence"/>
</dbReference>
<dbReference type="GeneID" id="85312277"/>
<organism evidence="3 4">
    <name type="scientific">Phialemonium atrogriseum</name>
    <dbReference type="NCBI Taxonomy" id="1093897"/>
    <lineage>
        <taxon>Eukaryota</taxon>
        <taxon>Fungi</taxon>
        <taxon>Dikarya</taxon>
        <taxon>Ascomycota</taxon>
        <taxon>Pezizomycotina</taxon>
        <taxon>Sordariomycetes</taxon>
        <taxon>Sordariomycetidae</taxon>
        <taxon>Cephalothecales</taxon>
        <taxon>Cephalothecaceae</taxon>
        <taxon>Phialemonium</taxon>
    </lineage>
</organism>
<keyword evidence="4" id="KW-1185">Reference proteome</keyword>
<evidence type="ECO:0000313" key="4">
    <source>
        <dbReference type="Proteomes" id="UP001244011"/>
    </source>
</evidence>
<dbReference type="GO" id="GO:0016020">
    <property type="term" value="C:membrane"/>
    <property type="evidence" value="ECO:0007669"/>
    <property type="project" value="GOC"/>
</dbReference>